<evidence type="ECO:0000256" key="1">
    <source>
        <dbReference type="SAM" id="MobiDB-lite"/>
    </source>
</evidence>
<organism evidence="2 3">
    <name type="scientific">Streptomyces montanus</name>
    <dbReference type="NCBI Taxonomy" id="2580423"/>
    <lineage>
        <taxon>Bacteria</taxon>
        <taxon>Bacillati</taxon>
        <taxon>Actinomycetota</taxon>
        <taxon>Actinomycetes</taxon>
        <taxon>Kitasatosporales</taxon>
        <taxon>Streptomycetaceae</taxon>
        <taxon>Streptomyces</taxon>
    </lineage>
</organism>
<protein>
    <recommendedName>
        <fullName evidence="4">SAM-dependent methyltransferase</fullName>
    </recommendedName>
</protein>
<dbReference type="InterPro" id="IPR006764">
    <property type="entry name" value="SAM_dep_MeTrfase_SAV2177_type"/>
</dbReference>
<dbReference type="Gene3D" id="3.40.50.150">
    <property type="entry name" value="Vaccinia Virus protein VP39"/>
    <property type="match status" value="1"/>
</dbReference>
<name>A0A5R9FZF1_9ACTN</name>
<reference evidence="2 3" key="1">
    <citation type="submission" date="2019-05" db="EMBL/GenBank/DDBJ databases">
        <title>Streptomyces sp. NEAU-C151, a novel actinomycete isolated from soil.</title>
        <authorList>
            <person name="Han L."/>
            <person name="Jiang H."/>
        </authorList>
    </citation>
    <scope>NUCLEOTIDE SEQUENCE [LARGE SCALE GENOMIC DNA]</scope>
    <source>
        <strain evidence="2 3">NEAU-C151</strain>
    </source>
</reference>
<dbReference type="Pfam" id="PF04672">
    <property type="entry name" value="Methyltransf_19"/>
    <property type="match status" value="1"/>
</dbReference>
<feature type="compositionally biased region" description="Basic residues" evidence="1">
    <location>
        <begin position="64"/>
        <end position="75"/>
    </location>
</feature>
<keyword evidence="3" id="KW-1185">Reference proteome</keyword>
<accession>A0A5R9FZF1</accession>
<dbReference type="RefSeq" id="WP_138044987.1">
    <property type="nucleotide sequence ID" value="NZ_VBZC01000010.1"/>
</dbReference>
<gene>
    <name evidence="2" type="ORF">FE633_11250</name>
</gene>
<evidence type="ECO:0008006" key="4">
    <source>
        <dbReference type="Google" id="ProtNLM"/>
    </source>
</evidence>
<dbReference type="InterPro" id="IPR029063">
    <property type="entry name" value="SAM-dependent_MTases_sf"/>
</dbReference>
<proteinExistence type="predicted"/>
<dbReference type="AlphaFoldDB" id="A0A5R9FZF1"/>
<dbReference type="Proteomes" id="UP000305906">
    <property type="component" value="Unassembled WGS sequence"/>
</dbReference>
<feature type="region of interest" description="Disordered" evidence="1">
    <location>
        <begin position="53"/>
        <end position="75"/>
    </location>
</feature>
<dbReference type="EMBL" id="VBZC01000010">
    <property type="protein sequence ID" value="TLS46113.1"/>
    <property type="molecule type" value="Genomic_DNA"/>
</dbReference>
<comment type="caution">
    <text evidence="2">The sequence shown here is derived from an EMBL/GenBank/DDBJ whole genome shotgun (WGS) entry which is preliminary data.</text>
</comment>
<evidence type="ECO:0000313" key="3">
    <source>
        <dbReference type="Proteomes" id="UP000305906"/>
    </source>
</evidence>
<sequence length="128" mass="14423">MTDPLEMQCTHWDHWAPHYNAEHHQRDPEPAAAFLADLAGDGPVLEFAVGSGRHRYQPETDRHRGGRVHQTRHARLKPHQAEVRPFFGGLQLVEPGVTLVHKWRPTPGTEKDVKDSDVAMYGAVALKP</sequence>
<evidence type="ECO:0000313" key="2">
    <source>
        <dbReference type="EMBL" id="TLS46113.1"/>
    </source>
</evidence>